<evidence type="ECO:0000313" key="3">
    <source>
        <dbReference type="Proteomes" id="UP000001514"/>
    </source>
</evidence>
<feature type="chain" id="PRO_5003122831" evidence="1">
    <location>
        <begin position="29"/>
        <end position="110"/>
    </location>
</feature>
<dbReference type="InterPro" id="IPR036312">
    <property type="entry name" value="Bifun_inhib/LTP/seed_sf"/>
</dbReference>
<name>D8SLR8_SELML</name>
<dbReference type="Proteomes" id="UP000001514">
    <property type="component" value="Unassembled WGS sequence"/>
</dbReference>
<dbReference type="InParanoid" id="D8SLR8"/>
<dbReference type="Gene3D" id="1.10.110.10">
    <property type="entry name" value="Plant lipid-transfer and hydrophobic proteins"/>
    <property type="match status" value="1"/>
</dbReference>
<proteinExistence type="predicted"/>
<dbReference type="KEGG" id="smo:SELMODRAFT_423453"/>
<organism evidence="3">
    <name type="scientific">Selaginella moellendorffii</name>
    <name type="common">Spikemoss</name>
    <dbReference type="NCBI Taxonomy" id="88036"/>
    <lineage>
        <taxon>Eukaryota</taxon>
        <taxon>Viridiplantae</taxon>
        <taxon>Streptophyta</taxon>
        <taxon>Embryophyta</taxon>
        <taxon>Tracheophyta</taxon>
        <taxon>Lycopodiopsida</taxon>
        <taxon>Selaginellales</taxon>
        <taxon>Selaginellaceae</taxon>
        <taxon>Selaginella</taxon>
    </lineage>
</organism>
<accession>D8SLR8</accession>
<dbReference type="AlphaFoldDB" id="D8SLR8"/>
<keyword evidence="3" id="KW-1185">Reference proteome</keyword>
<protein>
    <submittedName>
        <fullName evidence="2">Uncharacterized protein</fullName>
    </submittedName>
</protein>
<dbReference type="Gramene" id="EFJ14820">
    <property type="protein sequence ID" value="EFJ14820"/>
    <property type="gene ID" value="SELMODRAFT_423453"/>
</dbReference>
<dbReference type="HOGENOM" id="CLU_2201592_0_0_1"/>
<sequence length="110" mass="11710">MEGKEYLSNVLILLVSLVLLLLLKVESALPPPNACNNFATSLFTNCYNDYIGTGPPHLACCKAIKAAPFSCCYLVTPGIANAVNVARIKSMAASCKLTLPKKCGALTFSR</sequence>
<keyword evidence="1" id="KW-0732">Signal</keyword>
<dbReference type="PANTHER" id="PTHR33286">
    <property type="entry name" value="BIFUNCTIONAL INHIBITOR/LIPID-TRANSFER PROTEIN/SEED STORAGE 2S ALBUMIN SUPERFAMILY PROTEIN"/>
    <property type="match status" value="1"/>
</dbReference>
<dbReference type="PANTHER" id="PTHR33286:SF1">
    <property type="entry name" value="OS01G0800600 PROTEIN"/>
    <property type="match status" value="1"/>
</dbReference>
<dbReference type="SUPFAM" id="SSF47699">
    <property type="entry name" value="Bifunctional inhibitor/lipid-transfer protein/seed storage 2S albumin"/>
    <property type="match status" value="1"/>
</dbReference>
<dbReference type="EMBL" id="GL377626">
    <property type="protein sequence ID" value="EFJ14820.1"/>
    <property type="molecule type" value="Genomic_DNA"/>
</dbReference>
<evidence type="ECO:0000313" key="2">
    <source>
        <dbReference type="EMBL" id="EFJ14820.1"/>
    </source>
</evidence>
<gene>
    <name evidence="2" type="ORF">SELMODRAFT_423453</name>
</gene>
<feature type="signal peptide" evidence="1">
    <location>
        <begin position="1"/>
        <end position="28"/>
    </location>
</feature>
<evidence type="ECO:0000256" key="1">
    <source>
        <dbReference type="SAM" id="SignalP"/>
    </source>
</evidence>
<reference evidence="2 3" key="1">
    <citation type="journal article" date="2011" name="Science">
        <title>The Selaginella genome identifies genetic changes associated with the evolution of vascular plants.</title>
        <authorList>
            <person name="Banks J.A."/>
            <person name="Nishiyama T."/>
            <person name="Hasebe M."/>
            <person name="Bowman J.L."/>
            <person name="Gribskov M."/>
            <person name="dePamphilis C."/>
            <person name="Albert V.A."/>
            <person name="Aono N."/>
            <person name="Aoyama T."/>
            <person name="Ambrose B.A."/>
            <person name="Ashton N.W."/>
            <person name="Axtell M.J."/>
            <person name="Barker E."/>
            <person name="Barker M.S."/>
            <person name="Bennetzen J.L."/>
            <person name="Bonawitz N.D."/>
            <person name="Chapple C."/>
            <person name="Cheng C."/>
            <person name="Correa L.G."/>
            <person name="Dacre M."/>
            <person name="DeBarry J."/>
            <person name="Dreyer I."/>
            <person name="Elias M."/>
            <person name="Engstrom E.M."/>
            <person name="Estelle M."/>
            <person name="Feng L."/>
            <person name="Finet C."/>
            <person name="Floyd S.K."/>
            <person name="Frommer W.B."/>
            <person name="Fujita T."/>
            <person name="Gramzow L."/>
            <person name="Gutensohn M."/>
            <person name="Harholt J."/>
            <person name="Hattori M."/>
            <person name="Heyl A."/>
            <person name="Hirai T."/>
            <person name="Hiwatashi Y."/>
            <person name="Ishikawa M."/>
            <person name="Iwata M."/>
            <person name="Karol K.G."/>
            <person name="Koehler B."/>
            <person name="Kolukisaoglu U."/>
            <person name="Kubo M."/>
            <person name="Kurata T."/>
            <person name="Lalonde S."/>
            <person name="Li K."/>
            <person name="Li Y."/>
            <person name="Litt A."/>
            <person name="Lyons E."/>
            <person name="Manning G."/>
            <person name="Maruyama T."/>
            <person name="Michael T.P."/>
            <person name="Mikami K."/>
            <person name="Miyazaki S."/>
            <person name="Morinaga S."/>
            <person name="Murata T."/>
            <person name="Mueller-Roeber B."/>
            <person name="Nelson D.R."/>
            <person name="Obara M."/>
            <person name="Oguri Y."/>
            <person name="Olmstead R.G."/>
            <person name="Onodera N."/>
            <person name="Petersen B.L."/>
            <person name="Pils B."/>
            <person name="Prigge M."/>
            <person name="Rensing S.A."/>
            <person name="Riano-Pachon D.M."/>
            <person name="Roberts A.W."/>
            <person name="Sato Y."/>
            <person name="Scheller H.V."/>
            <person name="Schulz B."/>
            <person name="Schulz C."/>
            <person name="Shakirov E.V."/>
            <person name="Shibagaki N."/>
            <person name="Shinohara N."/>
            <person name="Shippen D.E."/>
            <person name="Soerensen I."/>
            <person name="Sotooka R."/>
            <person name="Sugimoto N."/>
            <person name="Sugita M."/>
            <person name="Sumikawa N."/>
            <person name="Tanurdzic M."/>
            <person name="Theissen G."/>
            <person name="Ulvskov P."/>
            <person name="Wakazuki S."/>
            <person name="Weng J.K."/>
            <person name="Willats W.W."/>
            <person name="Wipf D."/>
            <person name="Wolf P.G."/>
            <person name="Yang L."/>
            <person name="Zimmer A.D."/>
            <person name="Zhu Q."/>
            <person name="Mitros T."/>
            <person name="Hellsten U."/>
            <person name="Loque D."/>
            <person name="Otillar R."/>
            <person name="Salamov A."/>
            <person name="Schmutz J."/>
            <person name="Shapiro H."/>
            <person name="Lindquist E."/>
            <person name="Lucas S."/>
            <person name="Rokhsar D."/>
            <person name="Grigoriev I.V."/>
        </authorList>
    </citation>
    <scope>NUCLEOTIDE SEQUENCE [LARGE SCALE GENOMIC DNA]</scope>
</reference>